<feature type="chain" id="PRO_5037277998" description="histidine kinase" evidence="13">
    <location>
        <begin position="20"/>
        <end position="1357"/>
    </location>
</feature>
<dbReference type="PROSITE" id="PS50109">
    <property type="entry name" value="HIS_KIN"/>
    <property type="match status" value="1"/>
</dbReference>
<comment type="caution">
    <text evidence="17">The sequence shown here is derived from an EMBL/GenBank/DDBJ whole genome shotgun (WGS) entry which is preliminary data.</text>
</comment>
<name>A0A927B0W1_9BACT</name>
<dbReference type="Pfam" id="PF07495">
    <property type="entry name" value="Y_Y_Y"/>
    <property type="match status" value="1"/>
</dbReference>
<feature type="domain" description="Response regulatory" evidence="16">
    <location>
        <begin position="1107"/>
        <end position="1222"/>
    </location>
</feature>
<dbReference type="InterPro" id="IPR009057">
    <property type="entry name" value="Homeodomain-like_sf"/>
</dbReference>
<dbReference type="InterPro" id="IPR011110">
    <property type="entry name" value="Reg_prop"/>
</dbReference>
<evidence type="ECO:0000256" key="2">
    <source>
        <dbReference type="ARBA" id="ARBA00012438"/>
    </source>
</evidence>
<evidence type="ECO:0000256" key="7">
    <source>
        <dbReference type="ARBA" id="ARBA00022840"/>
    </source>
</evidence>
<dbReference type="GO" id="GO:0005524">
    <property type="term" value="F:ATP binding"/>
    <property type="evidence" value="ECO:0007669"/>
    <property type="project" value="UniProtKB-KW"/>
</dbReference>
<dbReference type="InterPro" id="IPR013783">
    <property type="entry name" value="Ig-like_fold"/>
</dbReference>
<keyword evidence="6" id="KW-0418">Kinase</keyword>
<evidence type="ECO:0000256" key="13">
    <source>
        <dbReference type="SAM" id="SignalP"/>
    </source>
</evidence>
<keyword evidence="5" id="KW-0547">Nucleotide-binding</keyword>
<dbReference type="Gene3D" id="1.10.10.60">
    <property type="entry name" value="Homeodomain-like"/>
    <property type="match status" value="1"/>
</dbReference>
<dbReference type="Gene3D" id="2.60.40.10">
    <property type="entry name" value="Immunoglobulins"/>
    <property type="match status" value="1"/>
</dbReference>
<dbReference type="SMART" id="SM00388">
    <property type="entry name" value="HisKA"/>
    <property type="match status" value="1"/>
</dbReference>
<dbReference type="EMBL" id="JACXAA010000003">
    <property type="protein sequence ID" value="MBD2753484.1"/>
    <property type="molecule type" value="Genomic_DNA"/>
</dbReference>
<dbReference type="SMART" id="SM00342">
    <property type="entry name" value="HTH_ARAC"/>
    <property type="match status" value="1"/>
</dbReference>
<dbReference type="Gene3D" id="1.10.287.130">
    <property type="match status" value="1"/>
</dbReference>
<dbReference type="GO" id="GO:0000155">
    <property type="term" value="F:phosphorelay sensor kinase activity"/>
    <property type="evidence" value="ECO:0007669"/>
    <property type="project" value="InterPro"/>
</dbReference>
<feature type="modified residue" description="4-aspartylphosphate" evidence="11">
    <location>
        <position position="1155"/>
    </location>
</feature>
<evidence type="ECO:0000313" key="18">
    <source>
        <dbReference type="Proteomes" id="UP000653797"/>
    </source>
</evidence>
<dbReference type="SUPFAM" id="SSF52172">
    <property type="entry name" value="CheY-like"/>
    <property type="match status" value="1"/>
</dbReference>
<keyword evidence="12" id="KW-1133">Transmembrane helix</keyword>
<dbReference type="InterPro" id="IPR004358">
    <property type="entry name" value="Sig_transdc_His_kin-like_C"/>
</dbReference>
<evidence type="ECO:0000259" key="15">
    <source>
        <dbReference type="PROSITE" id="PS50109"/>
    </source>
</evidence>
<evidence type="ECO:0000256" key="1">
    <source>
        <dbReference type="ARBA" id="ARBA00000085"/>
    </source>
</evidence>
<feature type="transmembrane region" description="Helical" evidence="12">
    <location>
        <begin position="787"/>
        <end position="805"/>
    </location>
</feature>
<dbReference type="InterPro" id="IPR003594">
    <property type="entry name" value="HATPase_dom"/>
</dbReference>
<keyword evidence="9" id="KW-0805">Transcription regulation</keyword>
<dbReference type="InterPro" id="IPR005467">
    <property type="entry name" value="His_kinase_dom"/>
</dbReference>
<keyword evidence="10" id="KW-0804">Transcription</keyword>
<dbReference type="SUPFAM" id="SSF47384">
    <property type="entry name" value="Homodimeric domain of signal transducing histidine kinase"/>
    <property type="match status" value="1"/>
</dbReference>
<evidence type="ECO:0000259" key="16">
    <source>
        <dbReference type="PROSITE" id="PS50110"/>
    </source>
</evidence>
<keyword evidence="3 11" id="KW-0597">Phosphoprotein</keyword>
<dbReference type="PANTHER" id="PTHR43547">
    <property type="entry name" value="TWO-COMPONENT HISTIDINE KINASE"/>
    <property type="match status" value="1"/>
</dbReference>
<dbReference type="InterPro" id="IPR001789">
    <property type="entry name" value="Sig_transdc_resp-reg_receiver"/>
</dbReference>
<comment type="catalytic activity">
    <reaction evidence="1">
        <text>ATP + protein L-histidine = ADP + protein N-phospho-L-histidine.</text>
        <dbReference type="EC" id="2.7.13.3"/>
    </reaction>
</comment>
<accession>A0A927B0W1</accession>
<evidence type="ECO:0000256" key="6">
    <source>
        <dbReference type="ARBA" id="ARBA00022777"/>
    </source>
</evidence>
<dbReference type="InterPro" id="IPR036890">
    <property type="entry name" value="HATPase_C_sf"/>
</dbReference>
<dbReference type="InterPro" id="IPR011123">
    <property type="entry name" value="Y_Y_Y"/>
</dbReference>
<gene>
    <name evidence="17" type="ORF">IC230_11325</name>
</gene>
<dbReference type="FunFam" id="3.30.565.10:FF:000037">
    <property type="entry name" value="Hybrid sensor histidine kinase/response regulator"/>
    <property type="match status" value="1"/>
</dbReference>
<dbReference type="Pfam" id="PF00072">
    <property type="entry name" value="Response_reg"/>
    <property type="match status" value="1"/>
</dbReference>
<dbReference type="PROSITE" id="PS01124">
    <property type="entry name" value="HTH_ARAC_FAMILY_2"/>
    <property type="match status" value="1"/>
</dbReference>
<dbReference type="InterPro" id="IPR036097">
    <property type="entry name" value="HisK_dim/P_sf"/>
</dbReference>
<evidence type="ECO:0000256" key="8">
    <source>
        <dbReference type="ARBA" id="ARBA00023012"/>
    </source>
</evidence>
<dbReference type="EC" id="2.7.13.3" evidence="2"/>
<dbReference type="SUPFAM" id="SSF46689">
    <property type="entry name" value="Homeodomain-like"/>
    <property type="match status" value="1"/>
</dbReference>
<organism evidence="17 18">
    <name type="scientific">Spirosoma validum</name>
    <dbReference type="NCBI Taxonomy" id="2771355"/>
    <lineage>
        <taxon>Bacteria</taxon>
        <taxon>Pseudomonadati</taxon>
        <taxon>Bacteroidota</taxon>
        <taxon>Cytophagia</taxon>
        <taxon>Cytophagales</taxon>
        <taxon>Cytophagaceae</taxon>
        <taxon>Spirosoma</taxon>
    </lineage>
</organism>
<evidence type="ECO:0000256" key="4">
    <source>
        <dbReference type="ARBA" id="ARBA00022679"/>
    </source>
</evidence>
<sequence>MPRLFLFLTALILVTKGVAQTSHTDQANRVAAQPLTNYFDHLSVEDGLSSNSVMCILQDREGFMWFGTNDGLNKYDGYTFTTLKRDLNDTVHGFQNNQIYHLCEDYKNRLWVATLGGLHEVDKRTGQVTPHPIRASNADKWNYQHSVYEDSQRILWVSTLGGLARYEADLHRFTLYPLPQPEATIKTVFEDPQHRFWVATYEGLYLFDRSTGRFTLIPAPVAAGAAQPTFIAFYLDPQQVLWLGTSTAGKGLFRLDLRRQPWHLEPYNPEGKIISYTFLNSIRTDPKGNLWVATTNGLHRVDPVHNQAFTFLPAPNAPKGISSNFVQTVYYDRSGTLWVGTDNGIDRQAVNMKPFMVHQVRPNSGIANLAENKVVALLPDAKEHFWTSSGFNVYRPAVGTNRTQLLAPEILGSDAQFRNYTQAFLPDGPDGIWLGTWTGLYHFDQKTGHVDLYPSEIPIEYVSRALTGEIWVGGYIVPNSGIASFDPRTHQYKYYKYNPKDPNGLPDQYIHSLLVSQSGDVWVPFRKNGIARLNPRTGSLIHYVAGPRSGLNNNDMQTIYEDRSGVIWVGTQQGGVNRFDARTGRFSALTTRDGLPSNNVVGITNDNAGNLWLSTDKGLCRFDLRTKAVRNYQTTNGLPSNDFLRNAVFRQKDRLYFGSLNGIVYFNPDSIRDDTRPFPVYITELKVRDQVRPLNDSVITLEHDENFLSFSFAALTYTQAGQNQYAYQLVGVDKDWAQSGNRHFANYTNLPPGTYVFRVKAANSDGIWNEKGASIRLVIQPPWWATWWAYCLYALLAGGAIWRYIRFYTNRIRQRQELELNRREAEQLKTVDELKTRFFSNITHEFRTPLSLIISPVEKLLQENRFDAPTRQILTLLQRNADQLLRLINQLLDLSKLEANHMAISLMRGEVLEFITQVVEPFRQAAAQKGVTLEYTADGLPQEEQLFDADKWEKILTNLLSNAVKFTSSGGHVTVKLTAASSNVAGAISDVQIQITDTGIGISPENLPHIFDRFYQVDNSRTRAYEGTGIGLALVKELIDLVGGTIRVDSQQTIGTTFVVTLPVKPVLMNDQAPRVILPGTKYDSTNPVVIPESAANQSVGEDQVPLVLIVEDNEELREFLAGELAATYRVLRAIDGETGWQLTQSELPDIVISDIMMPRMDGYELTRLIKTNTDTDHITVVLLTAKAAHTSRIEGLKEGADDYLSKPFHLDELHLRLRNLISHQQKLRDHYRQQFAQPDMPSPINMVGDAFLHRVYKLLEDNLSDPSLDVDWLADQMAMSRKTLYRKIHNLVQLAPNELIRQYRLRKAADLLRAGYHASETAYRVGFKTPSYFTIVFKEFYQKTPTEFAASGLSKA</sequence>
<keyword evidence="18" id="KW-1185">Reference proteome</keyword>
<keyword evidence="12" id="KW-0472">Membrane</keyword>
<dbReference type="Pfam" id="PF00512">
    <property type="entry name" value="HisKA"/>
    <property type="match status" value="1"/>
</dbReference>
<dbReference type="CDD" id="cd00082">
    <property type="entry name" value="HisKA"/>
    <property type="match status" value="1"/>
</dbReference>
<proteinExistence type="predicted"/>
<protein>
    <recommendedName>
        <fullName evidence="2">histidine kinase</fullName>
        <ecNumber evidence="2">2.7.13.3</ecNumber>
    </recommendedName>
</protein>
<keyword evidence="4" id="KW-0808">Transferase</keyword>
<dbReference type="Pfam" id="PF07494">
    <property type="entry name" value="Reg_prop"/>
    <property type="match status" value="5"/>
</dbReference>
<dbReference type="SMART" id="SM00387">
    <property type="entry name" value="HATPase_c"/>
    <property type="match status" value="1"/>
</dbReference>
<dbReference type="Proteomes" id="UP000653797">
    <property type="component" value="Unassembled WGS sequence"/>
</dbReference>
<evidence type="ECO:0000256" key="3">
    <source>
        <dbReference type="ARBA" id="ARBA00022553"/>
    </source>
</evidence>
<dbReference type="RefSeq" id="WP_191039097.1">
    <property type="nucleotide sequence ID" value="NZ_JACXAA010000003.1"/>
</dbReference>
<dbReference type="PRINTS" id="PR00344">
    <property type="entry name" value="BCTRLSENSOR"/>
</dbReference>
<dbReference type="SUPFAM" id="SSF63829">
    <property type="entry name" value="Calcium-dependent phosphotriesterase"/>
    <property type="match status" value="3"/>
</dbReference>
<dbReference type="SUPFAM" id="SSF55874">
    <property type="entry name" value="ATPase domain of HSP90 chaperone/DNA topoisomerase II/histidine kinase"/>
    <property type="match status" value="1"/>
</dbReference>
<dbReference type="InterPro" id="IPR011006">
    <property type="entry name" value="CheY-like_superfamily"/>
</dbReference>
<keyword evidence="7" id="KW-0067">ATP-binding</keyword>
<dbReference type="GO" id="GO:0043565">
    <property type="term" value="F:sequence-specific DNA binding"/>
    <property type="evidence" value="ECO:0007669"/>
    <property type="project" value="InterPro"/>
</dbReference>
<evidence type="ECO:0000313" key="17">
    <source>
        <dbReference type="EMBL" id="MBD2753484.1"/>
    </source>
</evidence>
<keyword evidence="12" id="KW-0812">Transmembrane</keyword>
<feature type="domain" description="Histidine kinase" evidence="15">
    <location>
        <begin position="841"/>
        <end position="1066"/>
    </location>
</feature>
<dbReference type="FunFam" id="2.60.40.10:FF:000791">
    <property type="entry name" value="Two-component system sensor histidine kinase/response regulator"/>
    <property type="match status" value="1"/>
</dbReference>
<evidence type="ECO:0000256" key="11">
    <source>
        <dbReference type="PROSITE-ProRule" id="PRU00169"/>
    </source>
</evidence>
<dbReference type="Gene3D" id="3.30.565.10">
    <property type="entry name" value="Histidine kinase-like ATPase, C-terminal domain"/>
    <property type="match status" value="1"/>
</dbReference>
<evidence type="ECO:0000256" key="9">
    <source>
        <dbReference type="ARBA" id="ARBA00023015"/>
    </source>
</evidence>
<evidence type="ECO:0000256" key="10">
    <source>
        <dbReference type="ARBA" id="ARBA00023163"/>
    </source>
</evidence>
<keyword evidence="8" id="KW-0902">Two-component regulatory system</keyword>
<dbReference type="PANTHER" id="PTHR43547:SF2">
    <property type="entry name" value="HYBRID SIGNAL TRANSDUCTION HISTIDINE KINASE C"/>
    <property type="match status" value="1"/>
</dbReference>
<reference evidence="17" key="1">
    <citation type="submission" date="2020-09" db="EMBL/GenBank/DDBJ databases">
        <authorList>
            <person name="Kim M.K."/>
        </authorList>
    </citation>
    <scope>NUCLEOTIDE SEQUENCE</scope>
    <source>
        <strain evidence="17">BT704</strain>
    </source>
</reference>
<dbReference type="FunFam" id="1.10.287.130:FF:000045">
    <property type="entry name" value="Two-component system sensor histidine kinase/response regulator"/>
    <property type="match status" value="1"/>
</dbReference>
<dbReference type="InterPro" id="IPR018060">
    <property type="entry name" value="HTH_AraC"/>
</dbReference>
<dbReference type="PROSITE" id="PS50110">
    <property type="entry name" value="RESPONSE_REGULATORY"/>
    <property type="match status" value="1"/>
</dbReference>
<dbReference type="Pfam" id="PF02518">
    <property type="entry name" value="HATPase_c"/>
    <property type="match status" value="1"/>
</dbReference>
<dbReference type="InterPro" id="IPR003661">
    <property type="entry name" value="HisK_dim/P_dom"/>
</dbReference>
<feature type="domain" description="HTH araC/xylS-type" evidence="14">
    <location>
        <begin position="1254"/>
        <end position="1352"/>
    </location>
</feature>
<dbReference type="CDD" id="cd16922">
    <property type="entry name" value="HATPase_EvgS-ArcB-TorS-like"/>
    <property type="match status" value="1"/>
</dbReference>
<dbReference type="Pfam" id="PF12833">
    <property type="entry name" value="HTH_18"/>
    <property type="match status" value="1"/>
</dbReference>
<evidence type="ECO:0000256" key="5">
    <source>
        <dbReference type="ARBA" id="ARBA00022741"/>
    </source>
</evidence>
<dbReference type="InterPro" id="IPR015943">
    <property type="entry name" value="WD40/YVTN_repeat-like_dom_sf"/>
</dbReference>
<evidence type="ECO:0000259" key="14">
    <source>
        <dbReference type="PROSITE" id="PS01124"/>
    </source>
</evidence>
<feature type="signal peptide" evidence="13">
    <location>
        <begin position="1"/>
        <end position="19"/>
    </location>
</feature>
<dbReference type="SMART" id="SM00448">
    <property type="entry name" value="REC"/>
    <property type="match status" value="1"/>
</dbReference>
<dbReference type="Gene3D" id="3.40.50.2300">
    <property type="match status" value="1"/>
</dbReference>
<dbReference type="Gene3D" id="2.130.10.10">
    <property type="entry name" value="YVTN repeat-like/Quinoprotein amine dehydrogenase"/>
    <property type="match status" value="2"/>
</dbReference>
<dbReference type="GO" id="GO:0003700">
    <property type="term" value="F:DNA-binding transcription factor activity"/>
    <property type="evidence" value="ECO:0007669"/>
    <property type="project" value="InterPro"/>
</dbReference>
<keyword evidence="13" id="KW-0732">Signal</keyword>
<evidence type="ECO:0000256" key="12">
    <source>
        <dbReference type="SAM" id="Phobius"/>
    </source>
</evidence>